<evidence type="ECO:0000313" key="7">
    <source>
        <dbReference type="Proteomes" id="UP001302367"/>
    </source>
</evidence>
<feature type="domain" description="Cellulose-binding Sde182 nucleoside hydrolase-like" evidence="2">
    <location>
        <begin position="38"/>
        <end position="299"/>
    </location>
</feature>
<dbReference type="OrthoDB" id="3592035at2759"/>
<dbReference type="Pfam" id="PF07632">
    <property type="entry name" value="Sde182_NH-like"/>
    <property type="match status" value="1"/>
</dbReference>
<keyword evidence="7" id="KW-1185">Reference proteome</keyword>
<dbReference type="Proteomes" id="UP001302367">
    <property type="component" value="Chromosome 4"/>
</dbReference>
<dbReference type="EMBL" id="LKMD01000105">
    <property type="protein sequence ID" value="PIA92869.1"/>
    <property type="molecule type" value="Genomic_DNA"/>
</dbReference>
<keyword evidence="1" id="KW-0732">Signal</keyword>
<dbReference type="Proteomes" id="UP000230605">
    <property type="component" value="Chromosome 4"/>
</dbReference>
<dbReference type="InterPro" id="IPR036452">
    <property type="entry name" value="Ribo_hydro-like"/>
</dbReference>
<sequence>MFKCTLCLLGLATSLVASTTNETEKCPPAITIDKKPQIFVLTDITNEPDDSMSLVRLLLHSDQYNITGIVATTSYWLNSTVRPEAILNTTNVWDQVLDKLNLHSDGEFPTKAYLESIVKAGHPVYGTDVFKEKTLSEGAKHLIDVVDDLPKDEILHVGGWGGVQTLAEALKYVRSTRKPQQTDEFVSKLRLYTISDQDNAGPWIRINFPRLHYIASIHGFNVYQEATWTGFSGGVGSDTSLTNQEYSTKNFQIGPLGPYYPDIRYSMEGDTPTFLHTMVNGINGGPEDHPEWGGWGGRYDLVDPSRQTLQYANTEDTVLGIDNKTHTTTQATIWRWRQAYQDEMSARVQWTIQSNYSSGSHPPVVSVNNSCGSNHISYTVSPLETVTLSGASTYDPDEGLSGHSNGLEYSWWQYKEPSATMDTGVQHIPTLNFTLSEGGKVASVQMPSAEEACIPVQADANVGLGIQKTCQQYHVIFEVRGSGEPPIRRYKRVILKVRSPLLDEDYEEEI</sequence>
<dbReference type="InterPro" id="IPR013783">
    <property type="entry name" value="Ig-like_fold"/>
</dbReference>
<feature type="chain" id="PRO_5013875527" description="Cellulose-binding protein" evidence="1">
    <location>
        <begin position="19"/>
        <end position="510"/>
    </location>
</feature>
<evidence type="ECO:0000259" key="2">
    <source>
        <dbReference type="Pfam" id="PF07632"/>
    </source>
</evidence>
<organism evidence="4 6">
    <name type="scientific">Cercospora beticola</name>
    <name type="common">Sugarbeet leaf spot fungus</name>
    <dbReference type="NCBI Taxonomy" id="122368"/>
    <lineage>
        <taxon>Eukaryota</taxon>
        <taxon>Fungi</taxon>
        <taxon>Dikarya</taxon>
        <taxon>Ascomycota</taxon>
        <taxon>Pezizomycotina</taxon>
        <taxon>Dothideomycetes</taxon>
        <taxon>Dothideomycetidae</taxon>
        <taxon>Mycosphaerellales</taxon>
        <taxon>Mycosphaerellaceae</taxon>
        <taxon>Cercospora</taxon>
    </lineage>
</organism>
<dbReference type="Gene3D" id="3.90.245.10">
    <property type="entry name" value="Ribonucleoside hydrolase-like"/>
    <property type="match status" value="1"/>
</dbReference>
<evidence type="ECO:0008006" key="8">
    <source>
        <dbReference type="Google" id="ProtNLM"/>
    </source>
</evidence>
<dbReference type="AlphaFoldDB" id="A0A2G5HK05"/>
<name>A0A2G5HK05_CERBT</name>
<dbReference type="Gene3D" id="2.60.40.10">
    <property type="entry name" value="Immunoglobulins"/>
    <property type="match status" value="1"/>
</dbReference>
<protein>
    <recommendedName>
        <fullName evidence="8">Cellulose-binding protein</fullName>
    </recommendedName>
</protein>
<evidence type="ECO:0000313" key="5">
    <source>
        <dbReference type="EMBL" id="WPB02507.1"/>
    </source>
</evidence>
<evidence type="ECO:0000313" key="6">
    <source>
        <dbReference type="Proteomes" id="UP000230605"/>
    </source>
</evidence>
<evidence type="ECO:0000313" key="4">
    <source>
        <dbReference type="EMBL" id="PIA92869.1"/>
    </source>
</evidence>
<evidence type="ECO:0000259" key="3">
    <source>
        <dbReference type="Pfam" id="PF21027"/>
    </source>
</evidence>
<evidence type="ECO:0000256" key="1">
    <source>
        <dbReference type="SAM" id="SignalP"/>
    </source>
</evidence>
<reference evidence="5 7" key="2">
    <citation type="submission" date="2023-09" db="EMBL/GenBank/DDBJ databases">
        <title>Complete-Gapless Cercospora beticola genome.</title>
        <authorList>
            <person name="Wyatt N.A."/>
            <person name="Spanner R.E."/>
            <person name="Bolton M.D."/>
        </authorList>
    </citation>
    <scope>NUCLEOTIDE SEQUENCE [LARGE SCALE GENOMIC DNA]</scope>
    <source>
        <strain evidence="5">Cb09-40</strain>
    </source>
</reference>
<dbReference type="GO" id="GO:0016799">
    <property type="term" value="F:hydrolase activity, hydrolyzing N-glycosyl compounds"/>
    <property type="evidence" value="ECO:0007669"/>
    <property type="project" value="InterPro"/>
</dbReference>
<dbReference type="Pfam" id="PF21027">
    <property type="entry name" value="Sde0182_C"/>
    <property type="match status" value="1"/>
</dbReference>
<gene>
    <name evidence="4" type="ORF">CB0940_05190</name>
    <name evidence="5" type="ORF">RHO25_007143</name>
</gene>
<accession>A0A2G5HK05</accession>
<dbReference type="InterPro" id="IPR048527">
    <property type="entry name" value="Sde182_C"/>
</dbReference>
<dbReference type="EMBL" id="CP134187">
    <property type="protein sequence ID" value="WPB02507.1"/>
    <property type="molecule type" value="Genomic_DNA"/>
</dbReference>
<proteinExistence type="predicted"/>
<feature type="signal peptide" evidence="1">
    <location>
        <begin position="1"/>
        <end position="18"/>
    </location>
</feature>
<dbReference type="InterPro" id="IPR011483">
    <property type="entry name" value="Sde182_NH-like"/>
</dbReference>
<feature type="domain" description="Cellulose-binding Sde182 C-terminal" evidence="3">
    <location>
        <begin position="385"/>
        <end position="497"/>
    </location>
</feature>
<reference evidence="4 6" key="1">
    <citation type="submission" date="2015-10" db="EMBL/GenBank/DDBJ databases">
        <title>The cercosporin biosynthetic gene cluster was horizontally transferred to several fungal lineages and shown to be expanded in Cercospora beticola based on microsynteny with recipient genomes.</title>
        <authorList>
            <person name="De Jonge R."/>
            <person name="Ebert M.K."/>
            <person name="Suttle J.C."/>
            <person name="Jurick Ii W.M."/>
            <person name="Secor G.A."/>
            <person name="Thomma B.P."/>
            <person name="Van De Peer Y."/>
            <person name="Bolton M.D."/>
        </authorList>
    </citation>
    <scope>NUCLEOTIDE SEQUENCE [LARGE SCALE GENOMIC DNA]</scope>
    <source>
        <strain evidence="4 6">09-40</strain>
    </source>
</reference>